<dbReference type="Proteomes" id="UP001195483">
    <property type="component" value="Unassembled WGS sequence"/>
</dbReference>
<dbReference type="AlphaFoldDB" id="A0AAE0RUA1"/>
<name>A0AAE0RUA1_9BIVA</name>
<reference evidence="1" key="3">
    <citation type="submission" date="2023-05" db="EMBL/GenBank/DDBJ databases">
        <authorList>
            <person name="Smith C.H."/>
        </authorList>
    </citation>
    <scope>NUCLEOTIDE SEQUENCE</scope>
    <source>
        <strain evidence="1">CHS0354</strain>
        <tissue evidence="1">Mantle</tissue>
    </source>
</reference>
<evidence type="ECO:0000313" key="2">
    <source>
        <dbReference type="Proteomes" id="UP001195483"/>
    </source>
</evidence>
<gene>
    <name evidence="1" type="ORF">CHS0354_018208</name>
</gene>
<sequence>MFKPAAQRQSLIGDLGVTSVQTVCVDISYITQSPDGHCPSTFVCMQKRRTNTISEPNVYIILKFWNYLCKSNFPWSLYVAIMKRSLINVSLQVELSLVTVCGYYEEILDKCISASRTFPGHCMWLL</sequence>
<accession>A0AAE0RUA1</accession>
<dbReference type="EMBL" id="JAEAOA010001128">
    <property type="protein sequence ID" value="KAK3579772.1"/>
    <property type="molecule type" value="Genomic_DNA"/>
</dbReference>
<comment type="caution">
    <text evidence="1">The sequence shown here is derived from an EMBL/GenBank/DDBJ whole genome shotgun (WGS) entry which is preliminary data.</text>
</comment>
<evidence type="ECO:0000313" key="1">
    <source>
        <dbReference type="EMBL" id="KAK3579772.1"/>
    </source>
</evidence>
<protein>
    <submittedName>
        <fullName evidence="1">Uncharacterized protein</fullName>
    </submittedName>
</protein>
<organism evidence="1 2">
    <name type="scientific">Potamilus streckersoni</name>
    <dbReference type="NCBI Taxonomy" id="2493646"/>
    <lineage>
        <taxon>Eukaryota</taxon>
        <taxon>Metazoa</taxon>
        <taxon>Spiralia</taxon>
        <taxon>Lophotrochozoa</taxon>
        <taxon>Mollusca</taxon>
        <taxon>Bivalvia</taxon>
        <taxon>Autobranchia</taxon>
        <taxon>Heteroconchia</taxon>
        <taxon>Palaeoheterodonta</taxon>
        <taxon>Unionida</taxon>
        <taxon>Unionoidea</taxon>
        <taxon>Unionidae</taxon>
        <taxon>Ambleminae</taxon>
        <taxon>Lampsilini</taxon>
        <taxon>Potamilus</taxon>
    </lineage>
</organism>
<reference evidence="1" key="1">
    <citation type="journal article" date="2021" name="Genome Biol. Evol.">
        <title>A High-Quality Reference Genome for a Parasitic Bivalve with Doubly Uniparental Inheritance (Bivalvia: Unionida).</title>
        <authorList>
            <person name="Smith C.H."/>
        </authorList>
    </citation>
    <scope>NUCLEOTIDE SEQUENCE</scope>
    <source>
        <strain evidence="1">CHS0354</strain>
    </source>
</reference>
<proteinExistence type="predicted"/>
<keyword evidence="2" id="KW-1185">Reference proteome</keyword>
<reference evidence="1" key="2">
    <citation type="journal article" date="2021" name="Genome Biol. Evol.">
        <title>Developing a high-quality reference genome for a parasitic bivalve with doubly uniparental inheritance (Bivalvia: Unionida).</title>
        <authorList>
            <person name="Smith C.H."/>
        </authorList>
    </citation>
    <scope>NUCLEOTIDE SEQUENCE</scope>
    <source>
        <strain evidence="1">CHS0354</strain>
        <tissue evidence="1">Mantle</tissue>
    </source>
</reference>